<comment type="subcellular location">
    <subcellularLocation>
        <location evidence="10">Cell membrane</location>
    </subcellularLocation>
    <subcellularLocation>
        <location evidence="1">Endomembrane system</location>
        <topology evidence="1">Multi-pass membrane protein</topology>
    </subcellularLocation>
</comment>
<evidence type="ECO:0000256" key="8">
    <source>
        <dbReference type="ARBA" id="ARBA00023136"/>
    </source>
</evidence>
<dbReference type="Pfam" id="PF02366">
    <property type="entry name" value="PMT"/>
    <property type="match status" value="1"/>
</dbReference>
<keyword evidence="7 10" id="KW-1133">Transmembrane helix</keyword>
<evidence type="ECO:0000256" key="5">
    <source>
        <dbReference type="ARBA" id="ARBA00022679"/>
    </source>
</evidence>
<feature type="transmembrane region" description="Helical" evidence="10">
    <location>
        <begin position="106"/>
        <end position="125"/>
    </location>
</feature>
<comment type="pathway">
    <text evidence="2 10">Protein modification; protein glycosylation.</text>
</comment>
<keyword evidence="6 10" id="KW-0812">Transmembrane</keyword>
<keyword evidence="5 10" id="KW-0808">Transferase</keyword>
<evidence type="ECO:0000256" key="1">
    <source>
        <dbReference type="ARBA" id="ARBA00004127"/>
    </source>
</evidence>
<feature type="transmembrane region" description="Helical" evidence="10">
    <location>
        <begin position="421"/>
        <end position="443"/>
    </location>
</feature>
<gene>
    <name evidence="13" type="ORF">SCD92_00665</name>
</gene>
<feature type="transmembrane region" description="Helical" evidence="10">
    <location>
        <begin position="190"/>
        <end position="218"/>
    </location>
</feature>
<evidence type="ECO:0000256" key="6">
    <source>
        <dbReference type="ARBA" id="ARBA00022692"/>
    </source>
</evidence>
<dbReference type="InterPro" id="IPR003342">
    <property type="entry name" value="ArnT-like_N"/>
</dbReference>
<evidence type="ECO:0000256" key="2">
    <source>
        <dbReference type="ARBA" id="ARBA00004922"/>
    </source>
</evidence>
<organism evidence="13 14">
    <name type="scientific">Gilvimarinus gilvus</name>
    <dbReference type="NCBI Taxonomy" id="3058038"/>
    <lineage>
        <taxon>Bacteria</taxon>
        <taxon>Pseudomonadati</taxon>
        <taxon>Pseudomonadota</taxon>
        <taxon>Gammaproteobacteria</taxon>
        <taxon>Cellvibrionales</taxon>
        <taxon>Cellvibrionaceae</taxon>
        <taxon>Gilvimarinus</taxon>
    </lineage>
</organism>
<dbReference type="PANTHER" id="PTHR10050">
    <property type="entry name" value="DOLICHYL-PHOSPHATE-MANNOSE--PROTEIN MANNOSYLTRANSFERASE"/>
    <property type="match status" value="1"/>
</dbReference>
<evidence type="ECO:0000256" key="9">
    <source>
        <dbReference type="ARBA" id="ARBA00093617"/>
    </source>
</evidence>
<feature type="transmembrane region" description="Helical" evidence="10">
    <location>
        <begin position="363"/>
        <end position="385"/>
    </location>
</feature>
<feature type="transmembrane region" description="Helical" evidence="10">
    <location>
        <begin position="137"/>
        <end position="170"/>
    </location>
</feature>
<feature type="transmembrane region" description="Helical" evidence="10">
    <location>
        <begin position="394"/>
        <end position="415"/>
    </location>
</feature>
<dbReference type="Proteomes" id="UP001273505">
    <property type="component" value="Unassembled WGS sequence"/>
</dbReference>
<dbReference type="Pfam" id="PF16192">
    <property type="entry name" value="PMT_4TMC"/>
    <property type="match status" value="1"/>
</dbReference>
<sequence>MPEILIRHLHKIYIGVLLLCSLSVYTIGIGHPNALFWDENYHIASAQKYIDGVMYMEPHPPLGKLLIAGSEAALKLNSDKDKSQFNRTDYITDTHMPEGGIQYTGFRLPSALLMGLSVLFFYGTVRRITANKHLAFAFSFFLIFDNALVIHARAAMLEGIQLFFVLAAIYQMTRAITDKYQYQAEIRLKHYVYLGLWIGLAVSVKINGAVLLLLFVMLYGADQWESLRNRQWWPLLRRLTTSAPCGVMPLVAIVLSIFYLHVGLGGEIAAHKTYKAGSQYQQSLAENGSWSLSTFLAAMPDNGRYMSEYADGVPRLDICKEGENGSYALGWPLGTKTINYRWSKQTTDGTTYVRYHNILANPVIWFSVVAGLILSAGLIISRYIYQNPVKDTALFYWIVAFNTLYLGYMVAILQIDRVMYLYHYLVPLTFGIINLALVFQYVFLEQLARGSRHTYTNLACYVLLAFGVFALFSPFTYSWELTETQFAARNWFGFWKLELVR</sequence>
<evidence type="ECO:0000313" key="14">
    <source>
        <dbReference type="Proteomes" id="UP001273505"/>
    </source>
</evidence>
<feature type="domain" description="Protein O-mannosyl-transferase C-terminal four TM" evidence="12">
    <location>
        <begin position="325"/>
        <end position="495"/>
    </location>
</feature>
<evidence type="ECO:0000259" key="11">
    <source>
        <dbReference type="Pfam" id="PF02366"/>
    </source>
</evidence>
<dbReference type="EC" id="2.4.1.-" evidence="10"/>
<keyword evidence="4 10" id="KW-0328">Glycosyltransferase</keyword>
<feature type="transmembrane region" description="Helical" evidence="10">
    <location>
        <begin position="12"/>
        <end position="31"/>
    </location>
</feature>
<dbReference type="RefSeq" id="WP_302724448.1">
    <property type="nucleotide sequence ID" value="NZ_JAULRU010000797.1"/>
</dbReference>
<feature type="domain" description="ArnT-like N-terminal" evidence="11">
    <location>
        <begin position="18"/>
        <end position="238"/>
    </location>
</feature>
<protein>
    <recommendedName>
        <fullName evidence="9 10">Polyprenol-phosphate-mannose--protein mannosyltransferase</fullName>
        <ecNumber evidence="10">2.4.1.-</ecNumber>
    </recommendedName>
</protein>
<keyword evidence="14" id="KW-1185">Reference proteome</keyword>
<evidence type="ECO:0000256" key="7">
    <source>
        <dbReference type="ARBA" id="ARBA00022989"/>
    </source>
</evidence>
<evidence type="ECO:0000256" key="3">
    <source>
        <dbReference type="ARBA" id="ARBA00007222"/>
    </source>
</evidence>
<accession>A0ABU4RVW4</accession>
<dbReference type="InterPro" id="IPR032421">
    <property type="entry name" value="PMT_4TMC"/>
</dbReference>
<dbReference type="EMBL" id="JAXAFO010000001">
    <property type="protein sequence ID" value="MDX6847848.1"/>
    <property type="molecule type" value="Genomic_DNA"/>
</dbReference>
<reference evidence="13 14" key="1">
    <citation type="submission" date="2023-11" db="EMBL/GenBank/DDBJ databases">
        <title>Gilvimarinus fulvus sp. nov., isolated from the surface of Kelp.</title>
        <authorList>
            <person name="Sun Y.Y."/>
            <person name="Gong Y."/>
            <person name="Du Z.J."/>
        </authorList>
    </citation>
    <scope>NUCLEOTIDE SEQUENCE [LARGE SCALE GENOMIC DNA]</scope>
    <source>
        <strain evidence="13 14">SDUM040013</strain>
    </source>
</reference>
<feature type="transmembrane region" description="Helical" evidence="10">
    <location>
        <begin position="239"/>
        <end position="262"/>
    </location>
</feature>
<name>A0ABU4RVW4_9GAMM</name>
<keyword evidence="10" id="KW-1003">Cell membrane</keyword>
<evidence type="ECO:0000256" key="10">
    <source>
        <dbReference type="RuleBase" id="RU367007"/>
    </source>
</evidence>
<comment type="caution">
    <text evidence="13">The sequence shown here is derived from an EMBL/GenBank/DDBJ whole genome shotgun (WGS) entry which is preliminary data.</text>
</comment>
<feature type="transmembrane region" description="Helical" evidence="10">
    <location>
        <begin position="455"/>
        <end position="477"/>
    </location>
</feature>
<comment type="function">
    <text evidence="10">Protein O-mannosyltransferase that catalyzes the transfer of a single mannose residue from a polyprenol phospho-mannosyl lipidic donor to the hydroxyl group of selected serine and threonine residues in acceptor proteins.</text>
</comment>
<evidence type="ECO:0000313" key="13">
    <source>
        <dbReference type="EMBL" id="MDX6847848.1"/>
    </source>
</evidence>
<comment type="similarity">
    <text evidence="3 10">Belongs to the glycosyltransferase 39 family.</text>
</comment>
<proteinExistence type="inferred from homology"/>
<evidence type="ECO:0000259" key="12">
    <source>
        <dbReference type="Pfam" id="PF16192"/>
    </source>
</evidence>
<evidence type="ECO:0000256" key="4">
    <source>
        <dbReference type="ARBA" id="ARBA00022676"/>
    </source>
</evidence>
<dbReference type="InterPro" id="IPR027005">
    <property type="entry name" value="PMT-like"/>
</dbReference>
<keyword evidence="8 10" id="KW-0472">Membrane</keyword>